<accession>A0A7R8D2G8</accession>
<proteinExistence type="predicted"/>
<organism evidence="1 2">
    <name type="scientific">Lepeophtheirus salmonis</name>
    <name type="common">Salmon louse</name>
    <name type="synonym">Caligus salmonis</name>
    <dbReference type="NCBI Taxonomy" id="72036"/>
    <lineage>
        <taxon>Eukaryota</taxon>
        <taxon>Metazoa</taxon>
        <taxon>Ecdysozoa</taxon>
        <taxon>Arthropoda</taxon>
        <taxon>Crustacea</taxon>
        <taxon>Multicrustacea</taxon>
        <taxon>Hexanauplia</taxon>
        <taxon>Copepoda</taxon>
        <taxon>Siphonostomatoida</taxon>
        <taxon>Caligidae</taxon>
        <taxon>Lepeophtheirus</taxon>
    </lineage>
</organism>
<keyword evidence="2" id="KW-1185">Reference proteome</keyword>
<gene>
    <name evidence="1" type="ORF">LSAA_11351</name>
</gene>
<name>A0A7R8D2G8_LEPSM</name>
<evidence type="ECO:0000313" key="1">
    <source>
        <dbReference type="EMBL" id="CAF2974659.1"/>
    </source>
</evidence>
<evidence type="ECO:0000313" key="2">
    <source>
        <dbReference type="Proteomes" id="UP000675881"/>
    </source>
</evidence>
<dbReference type="OrthoDB" id="20105at2759"/>
<dbReference type="EMBL" id="HG994585">
    <property type="protein sequence ID" value="CAF2974659.1"/>
    <property type="molecule type" value="Genomic_DNA"/>
</dbReference>
<reference evidence="1" key="1">
    <citation type="submission" date="2021-02" db="EMBL/GenBank/DDBJ databases">
        <authorList>
            <person name="Bekaert M."/>
        </authorList>
    </citation>
    <scope>NUCLEOTIDE SEQUENCE</scope>
    <source>
        <strain evidence="1">IoA-00</strain>
    </source>
</reference>
<protein>
    <submittedName>
        <fullName evidence="1">(salmon louse) hypothetical protein</fullName>
    </submittedName>
</protein>
<dbReference type="AlphaFoldDB" id="A0A7R8D2G8"/>
<dbReference type="Proteomes" id="UP000675881">
    <property type="component" value="Chromosome 6"/>
</dbReference>
<sequence length="75" mass="8400">MNCCGSEALVEKSFFSILIAVLDELKSVPKANPILIITTSTCLFFGMVGILWTLRRSSSSWIKRQSKDLYGRIQS</sequence>